<proteinExistence type="predicted"/>
<organism evidence="1 2">
    <name type="scientific">Paramecium sonneborni</name>
    <dbReference type="NCBI Taxonomy" id="65129"/>
    <lineage>
        <taxon>Eukaryota</taxon>
        <taxon>Sar</taxon>
        <taxon>Alveolata</taxon>
        <taxon>Ciliophora</taxon>
        <taxon>Intramacronucleata</taxon>
        <taxon>Oligohymenophorea</taxon>
        <taxon>Peniculida</taxon>
        <taxon>Parameciidae</taxon>
        <taxon>Paramecium</taxon>
    </lineage>
</organism>
<evidence type="ECO:0000313" key="2">
    <source>
        <dbReference type="Proteomes" id="UP000692954"/>
    </source>
</evidence>
<keyword evidence="2" id="KW-1185">Reference proteome</keyword>
<evidence type="ECO:0008006" key="3">
    <source>
        <dbReference type="Google" id="ProtNLM"/>
    </source>
</evidence>
<dbReference type="EMBL" id="CAJJDN010000059">
    <property type="protein sequence ID" value="CAD8092473.1"/>
    <property type="molecule type" value="Genomic_DNA"/>
</dbReference>
<reference evidence="1" key="1">
    <citation type="submission" date="2021-01" db="EMBL/GenBank/DDBJ databases">
        <authorList>
            <consortium name="Genoscope - CEA"/>
            <person name="William W."/>
        </authorList>
    </citation>
    <scope>NUCLEOTIDE SEQUENCE</scope>
</reference>
<comment type="caution">
    <text evidence="1">The sequence shown here is derived from an EMBL/GenBank/DDBJ whole genome shotgun (WGS) entry which is preliminary data.</text>
</comment>
<name>A0A8S1NSL5_9CILI</name>
<evidence type="ECO:0000313" key="1">
    <source>
        <dbReference type="EMBL" id="CAD8092473.1"/>
    </source>
</evidence>
<dbReference type="Proteomes" id="UP000692954">
    <property type="component" value="Unassembled WGS sequence"/>
</dbReference>
<dbReference type="AlphaFoldDB" id="A0A8S1NSL5"/>
<sequence length="184" mass="21521">MSNSFQSGENSQRLNLEDEERIIQNIGDAIKVKVYSCHLNIDQTSIIQYGTKLVSFAISAALLSVSNTIGQLALDIGENFEVEHEFLVIKCVNGYIRFDWGPYGLKIKLSQFKSRLFTANENARPKWNLLKSWKVRFRYGKQLRKIVEMMQQILEAERFKYDALNFNCKHFTRMMFCWCQDKAK</sequence>
<protein>
    <recommendedName>
        <fullName evidence="3">LRAT domain-containing protein</fullName>
    </recommendedName>
</protein>
<gene>
    <name evidence="1" type="ORF">PSON_ATCC_30995.1.T0590068</name>
</gene>
<accession>A0A8S1NSL5</accession>